<dbReference type="RefSeq" id="WP_005468549.1">
    <property type="nucleotide sequence ID" value="NZ_KB291043.1"/>
</dbReference>
<reference evidence="1 2" key="1">
    <citation type="submission" date="2012-05" db="EMBL/GenBank/DDBJ databases">
        <authorList>
            <person name="Weinstock G."/>
            <person name="Sodergren E."/>
            <person name="Lobos E.A."/>
            <person name="Fulton L."/>
            <person name="Fulton R."/>
            <person name="Courtney L."/>
            <person name="Fronick C."/>
            <person name="O'Laughlin M."/>
            <person name="Godfrey J."/>
            <person name="Wilson R.M."/>
            <person name="Miner T."/>
            <person name="Farmer C."/>
            <person name="Delehaunty K."/>
            <person name="Cordes M."/>
            <person name="Minx P."/>
            <person name="Tomlinson C."/>
            <person name="Chen J."/>
            <person name="Wollam A."/>
            <person name="Pepin K.H."/>
            <person name="Bhonagiri V."/>
            <person name="Zhang X."/>
            <person name="Suruliraj S."/>
            <person name="Warren W."/>
            <person name="Mitreva M."/>
            <person name="Mardis E.R."/>
            <person name="Wilson R.K."/>
        </authorList>
    </citation>
    <scope>NUCLEOTIDE SEQUENCE [LARGE SCALE GENOMIC DNA]</scope>
    <source>
        <strain evidence="1 2">F0037</strain>
    </source>
</reference>
<dbReference type="AlphaFoldDB" id="L1NH55"/>
<gene>
    <name evidence="1" type="ORF">HMPREF9134_00392</name>
</gene>
<protein>
    <submittedName>
        <fullName evidence="1">Uncharacterized protein</fullName>
    </submittedName>
</protein>
<dbReference type="HOGENOM" id="CLU_170864_0_0_10"/>
<sequence length="109" mass="12704">MAEEDLIGYDDAASVAFIRNYIPQELKELLSDDDIVYFVDLIYDYYESRGYMDEDDQDSDEAIEVDEDELVEYVVKNAKKDGVGKFEPDQIRFIVQGELEYCDSINLFD</sequence>
<dbReference type="Proteomes" id="UP000010408">
    <property type="component" value="Unassembled WGS sequence"/>
</dbReference>
<evidence type="ECO:0000313" key="1">
    <source>
        <dbReference type="EMBL" id="EKY02537.1"/>
    </source>
</evidence>
<evidence type="ECO:0000313" key="2">
    <source>
        <dbReference type="Proteomes" id="UP000010408"/>
    </source>
</evidence>
<name>L1NH55_9PORP</name>
<dbReference type="eggNOG" id="ENOG5032XKH">
    <property type="taxonomic scope" value="Bacteria"/>
</dbReference>
<accession>L1NH55</accession>
<dbReference type="EMBL" id="AMEQ01000013">
    <property type="protein sequence ID" value="EKY02537.1"/>
    <property type="molecule type" value="Genomic_DNA"/>
</dbReference>
<organism evidence="1 2">
    <name type="scientific">Porphyromonas catoniae F0037</name>
    <dbReference type="NCBI Taxonomy" id="1127696"/>
    <lineage>
        <taxon>Bacteria</taxon>
        <taxon>Pseudomonadati</taxon>
        <taxon>Bacteroidota</taxon>
        <taxon>Bacteroidia</taxon>
        <taxon>Bacteroidales</taxon>
        <taxon>Porphyromonadaceae</taxon>
        <taxon>Porphyromonas</taxon>
    </lineage>
</organism>
<comment type="caution">
    <text evidence="1">The sequence shown here is derived from an EMBL/GenBank/DDBJ whole genome shotgun (WGS) entry which is preliminary data.</text>
</comment>
<dbReference type="PATRIC" id="fig|1127696.3.peg.338"/>
<proteinExistence type="predicted"/>
<dbReference type="STRING" id="1127696.HMPREF9134_00392"/>